<dbReference type="Proteomes" id="UP000821865">
    <property type="component" value="Chromosome 5"/>
</dbReference>
<dbReference type="EMBL" id="CM023474">
    <property type="protein sequence ID" value="KAH7948857.1"/>
    <property type="molecule type" value="Genomic_DNA"/>
</dbReference>
<evidence type="ECO:0000313" key="2">
    <source>
        <dbReference type="Proteomes" id="UP000821865"/>
    </source>
</evidence>
<proteinExistence type="predicted"/>
<gene>
    <name evidence="1" type="ORF">HPB49_002819</name>
</gene>
<reference evidence="1" key="1">
    <citation type="submission" date="2020-05" db="EMBL/GenBank/DDBJ databases">
        <title>Large-scale comparative analyses of tick genomes elucidate their genetic diversity and vector capacities.</title>
        <authorList>
            <person name="Jia N."/>
            <person name="Wang J."/>
            <person name="Shi W."/>
            <person name="Du L."/>
            <person name="Sun Y."/>
            <person name="Zhan W."/>
            <person name="Jiang J."/>
            <person name="Wang Q."/>
            <person name="Zhang B."/>
            <person name="Ji P."/>
            <person name="Sakyi L.B."/>
            <person name="Cui X."/>
            <person name="Yuan T."/>
            <person name="Jiang B."/>
            <person name="Yang W."/>
            <person name="Lam T.T.-Y."/>
            <person name="Chang Q."/>
            <person name="Ding S."/>
            <person name="Wang X."/>
            <person name="Zhu J."/>
            <person name="Ruan X."/>
            <person name="Zhao L."/>
            <person name="Wei J."/>
            <person name="Que T."/>
            <person name="Du C."/>
            <person name="Cheng J."/>
            <person name="Dai P."/>
            <person name="Han X."/>
            <person name="Huang E."/>
            <person name="Gao Y."/>
            <person name="Liu J."/>
            <person name="Shao H."/>
            <person name="Ye R."/>
            <person name="Li L."/>
            <person name="Wei W."/>
            <person name="Wang X."/>
            <person name="Wang C."/>
            <person name="Yang T."/>
            <person name="Huo Q."/>
            <person name="Li W."/>
            <person name="Guo W."/>
            <person name="Chen H."/>
            <person name="Zhou L."/>
            <person name="Ni X."/>
            <person name="Tian J."/>
            <person name="Zhou Y."/>
            <person name="Sheng Y."/>
            <person name="Liu T."/>
            <person name="Pan Y."/>
            <person name="Xia L."/>
            <person name="Li J."/>
            <person name="Zhao F."/>
            <person name="Cao W."/>
        </authorList>
    </citation>
    <scope>NUCLEOTIDE SEQUENCE</scope>
    <source>
        <tissue evidence="1">Larvae</tissue>
    </source>
</reference>
<organism evidence="1 2">
    <name type="scientific">Dermacentor silvarum</name>
    <name type="common">Tick</name>
    <dbReference type="NCBI Taxonomy" id="543639"/>
    <lineage>
        <taxon>Eukaryota</taxon>
        <taxon>Metazoa</taxon>
        <taxon>Ecdysozoa</taxon>
        <taxon>Arthropoda</taxon>
        <taxon>Chelicerata</taxon>
        <taxon>Arachnida</taxon>
        <taxon>Acari</taxon>
        <taxon>Parasitiformes</taxon>
        <taxon>Ixodida</taxon>
        <taxon>Ixodoidea</taxon>
        <taxon>Ixodidae</taxon>
        <taxon>Rhipicephalinae</taxon>
        <taxon>Dermacentor</taxon>
    </lineage>
</organism>
<evidence type="ECO:0000313" key="1">
    <source>
        <dbReference type="EMBL" id="KAH7948857.1"/>
    </source>
</evidence>
<comment type="caution">
    <text evidence="1">The sequence shown here is derived from an EMBL/GenBank/DDBJ whole genome shotgun (WGS) entry which is preliminary data.</text>
</comment>
<accession>A0ACB8CPC7</accession>
<name>A0ACB8CPC7_DERSI</name>
<keyword evidence="2" id="KW-1185">Reference proteome</keyword>
<sequence>MKQTSTETPGQHNDSPCVYLEQPEGSQTLDAQKLTIADMKSVELPSGWRMITLVSDNSSEGESVAFFTLKHGTECLQIEKSVVVNSESSATASAYGRAATAYASIPIRAVEDLTSLLKAVHKLHACEGCQRQCYACISPKCKVLSPQQTCAACRTHDKKLGREATRLRNALVDKGSRITNLRKKVLRASAKRASFMQEVKMLNDKLRSEKSRSISQALSTLPPIQQLAFETSLKQVHAKGPKGVRYTRTWLLNCLLLRVASPKAYNMLRNMKLLPLPTSSRVNQIISGVPCDYGYNEVSLKAIQAFFKDKPEAGSDCINFGHYRLLQRTEKEFQLKVVPKLTSSHVNPGKLEKMSVRLATQLFSRSVATGLKFYREQRYPGFEDTQGTENFTLLMNDVFDALNAKCPVAGIYKNSPKIKAIQDFLEMVNTTERTCRSDGTRTFASQMTMESLRVTLMSVLDIITLLHSKDVPYVLTAKLNQDPLERFFGVVRSFGGDEDHPTITHFSQIFRLLSLYTPLKMATKGNCTGEADPVLVAVNDSLSNEKVIALSKKEAREEQLAKVVSQIELREPVAADTLQHSYVRTTAQANAEKLASDVKQDNSIVGGGSFEATAAGTPARVLYSRTVVGVYEAGLPGQPPPLSKSLFGCRHHRGWRDVVGLKAQRLLSVNYRQLAPPGIKEPI</sequence>
<protein>
    <submittedName>
        <fullName evidence="1">Uncharacterized protein</fullName>
    </submittedName>
</protein>